<sequence>MKGALDLLMGDPQADRVVPPTGITARMVIFVAGAMAFLAVISLALGGTAGRVADRWADELAQAATLRLPAQTSADELDRVLQILAQTPGIADARVLDDAEQQALLSPWLGADMSLDALPVPQLVEVVATDDGYDPDGLRARLAAEMPQAVLDDHGRWTEPLTSAARRLRWLGATVTLLIGAAMAATITLAAQAALAANTPVIKVLRLVGARDIYIARAFVRRFTVRSAAGAAGGSILGVLALTLMPGAGQVGGFMTDVGYAGASWVWPFAVPVLAAIVSFLATRHAALTKLREQS</sequence>
<dbReference type="Proteomes" id="UP001470809">
    <property type="component" value="Chromosome"/>
</dbReference>
<gene>
    <name evidence="2" type="ORF">AABB31_23155</name>
</gene>
<keyword evidence="2" id="KW-0131">Cell cycle</keyword>
<keyword evidence="2" id="KW-0132">Cell division</keyword>
<keyword evidence="3" id="KW-1185">Reference proteome</keyword>
<evidence type="ECO:0000256" key="1">
    <source>
        <dbReference type="SAM" id="Phobius"/>
    </source>
</evidence>
<keyword evidence="1" id="KW-0472">Membrane</keyword>
<dbReference type="EMBL" id="CP151767">
    <property type="protein sequence ID" value="XFU26800.1"/>
    <property type="molecule type" value="Genomic_DNA"/>
</dbReference>
<feature type="transmembrane region" description="Helical" evidence="1">
    <location>
        <begin position="227"/>
        <end position="245"/>
    </location>
</feature>
<evidence type="ECO:0000313" key="2">
    <source>
        <dbReference type="EMBL" id="XFU26800.1"/>
    </source>
</evidence>
<accession>A0ABZ3JD44</accession>
<feature type="transmembrane region" description="Helical" evidence="1">
    <location>
        <begin position="170"/>
        <end position="195"/>
    </location>
</feature>
<dbReference type="InterPro" id="IPR004513">
    <property type="entry name" value="FtsX"/>
</dbReference>
<reference evidence="2 3" key="2">
    <citation type="submission" date="2024-08" db="EMBL/GenBank/DDBJ databases">
        <title>Phylogenomic analyses of a clade within the roseobacter group suggest taxonomic reassignments of species of the genera Aestuariivita, Citreicella, Loktanella, Nautella, Pelagibaca, Ruegeria, Thalassobius, Thiobacimonas and Tropicibacter, and the proposal o.</title>
        <authorList>
            <person name="Jeon C.O."/>
        </authorList>
    </citation>
    <scope>NUCLEOTIDE SEQUENCE [LARGE SCALE GENOMIC DNA]</scope>
    <source>
        <strain evidence="2 3">SS1-5</strain>
    </source>
</reference>
<keyword evidence="1" id="KW-0812">Transmembrane</keyword>
<reference evidence="3" key="1">
    <citation type="submission" date="2024-04" db="EMBL/GenBank/DDBJ databases">
        <title>Phylogenomic analyses of a clade within the roseobacter group suggest taxonomic reassignments of species of the genera Aestuariivita, Citreicella, Loktanella, Nautella, Pelagibaca, Ruegeria, Thalassobius, Thiobacimonas and Tropicibacter, and the proposal o.</title>
        <authorList>
            <person name="Jeon C.O."/>
        </authorList>
    </citation>
    <scope>NUCLEOTIDE SEQUENCE [LARGE SCALE GENOMIC DNA]</scope>
    <source>
        <strain evidence="3">SS1-5</strain>
    </source>
</reference>
<dbReference type="GO" id="GO:0051301">
    <property type="term" value="P:cell division"/>
    <property type="evidence" value="ECO:0007669"/>
    <property type="project" value="UniProtKB-KW"/>
</dbReference>
<name>A0ABZ3JD44_9RHOB</name>
<organism evidence="2 3">
    <name type="scientific">Yoonia rhodophyticola</name>
    <dbReference type="NCBI Taxonomy" id="3137370"/>
    <lineage>
        <taxon>Bacteria</taxon>
        <taxon>Pseudomonadati</taxon>
        <taxon>Pseudomonadota</taxon>
        <taxon>Alphaproteobacteria</taxon>
        <taxon>Rhodobacterales</taxon>
        <taxon>Paracoccaceae</taxon>
        <taxon>Yoonia</taxon>
    </lineage>
</organism>
<protein>
    <submittedName>
        <fullName evidence="2">Cell division protein FtsX</fullName>
    </submittedName>
</protein>
<evidence type="ECO:0000313" key="3">
    <source>
        <dbReference type="Proteomes" id="UP001470809"/>
    </source>
</evidence>
<dbReference type="PANTHER" id="PTHR47755:SF1">
    <property type="entry name" value="CELL DIVISION PROTEIN FTSX"/>
    <property type="match status" value="1"/>
</dbReference>
<feature type="transmembrane region" description="Helical" evidence="1">
    <location>
        <begin position="23"/>
        <end position="45"/>
    </location>
</feature>
<feature type="transmembrane region" description="Helical" evidence="1">
    <location>
        <begin position="265"/>
        <end position="283"/>
    </location>
</feature>
<keyword evidence="1" id="KW-1133">Transmembrane helix</keyword>
<dbReference type="PANTHER" id="PTHR47755">
    <property type="entry name" value="CELL DIVISION PROTEIN FTSX"/>
    <property type="match status" value="1"/>
</dbReference>
<proteinExistence type="predicted"/>
<dbReference type="RefSeq" id="WP_373635755.1">
    <property type="nucleotide sequence ID" value="NZ_CP151767.2"/>
</dbReference>